<dbReference type="PROSITE" id="PS01063">
    <property type="entry name" value="SIGMA70_ECF"/>
    <property type="match status" value="1"/>
</dbReference>
<dbReference type="InterPro" id="IPR039425">
    <property type="entry name" value="RNA_pol_sigma-70-like"/>
</dbReference>
<gene>
    <name evidence="9" type="ORF">ACFPRA_18440</name>
</gene>
<dbReference type="PANTHER" id="PTHR43133:SF25">
    <property type="entry name" value="RNA POLYMERASE SIGMA FACTOR RFAY-RELATED"/>
    <property type="match status" value="1"/>
</dbReference>
<sequence>MANHSIEEWFQLYEKDITSFLIYYTGSIDVEDLVQETFLVAIKKMPLFKGNSHPKTWLISIARNHVIDQYRRAKIWKRLRHLVYQEQMLLNELEEGIIASQETIELHRAICLLNPRYKEIVILRGILELPSKEVSEIVKSNVNQVNVMFHRSLKRLKEILVEEGYADDGDGKITRNSERPS</sequence>
<proteinExistence type="inferred from homology"/>
<comment type="similarity">
    <text evidence="1 6">Belongs to the sigma-70 factor family. ECF subfamily.</text>
</comment>
<dbReference type="PANTHER" id="PTHR43133">
    <property type="entry name" value="RNA POLYMERASE ECF-TYPE SIGMA FACTO"/>
    <property type="match status" value="1"/>
</dbReference>
<dbReference type="InterPro" id="IPR014284">
    <property type="entry name" value="RNA_pol_sigma-70_dom"/>
</dbReference>
<evidence type="ECO:0000256" key="2">
    <source>
        <dbReference type="ARBA" id="ARBA00023015"/>
    </source>
</evidence>
<dbReference type="Gene3D" id="1.10.10.10">
    <property type="entry name" value="Winged helix-like DNA-binding domain superfamily/Winged helix DNA-binding domain"/>
    <property type="match status" value="1"/>
</dbReference>
<evidence type="ECO:0000313" key="10">
    <source>
        <dbReference type="Proteomes" id="UP001596109"/>
    </source>
</evidence>
<dbReference type="NCBIfam" id="TIGR02937">
    <property type="entry name" value="sigma70-ECF"/>
    <property type="match status" value="1"/>
</dbReference>
<evidence type="ECO:0000256" key="1">
    <source>
        <dbReference type="ARBA" id="ARBA00010641"/>
    </source>
</evidence>
<dbReference type="InterPro" id="IPR013249">
    <property type="entry name" value="RNA_pol_sigma70_r4_t2"/>
</dbReference>
<organism evidence="9 10">
    <name type="scientific">Sporosarcina soli</name>
    <dbReference type="NCBI Taxonomy" id="334736"/>
    <lineage>
        <taxon>Bacteria</taxon>
        <taxon>Bacillati</taxon>
        <taxon>Bacillota</taxon>
        <taxon>Bacilli</taxon>
        <taxon>Bacillales</taxon>
        <taxon>Caryophanaceae</taxon>
        <taxon>Sporosarcina</taxon>
    </lineage>
</organism>
<evidence type="ECO:0000256" key="4">
    <source>
        <dbReference type="ARBA" id="ARBA00023125"/>
    </source>
</evidence>
<dbReference type="SUPFAM" id="SSF88946">
    <property type="entry name" value="Sigma2 domain of RNA polymerase sigma factors"/>
    <property type="match status" value="1"/>
</dbReference>
<reference evidence="10" key="1">
    <citation type="journal article" date="2019" name="Int. J. Syst. Evol. Microbiol.">
        <title>The Global Catalogue of Microorganisms (GCM) 10K type strain sequencing project: providing services to taxonomists for standard genome sequencing and annotation.</title>
        <authorList>
            <consortium name="The Broad Institute Genomics Platform"/>
            <consortium name="The Broad Institute Genome Sequencing Center for Infectious Disease"/>
            <person name="Wu L."/>
            <person name="Ma J."/>
        </authorList>
    </citation>
    <scope>NUCLEOTIDE SEQUENCE [LARGE SCALE GENOMIC DNA]</scope>
    <source>
        <strain evidence="10">CGMCC 4.1434</strain>
    </source>
</reference>
<dbReference type="Proteomes" id="UP001596109">
    <property type="component" value="Unassembled WGS sequence"/>
</dbReference>
<feature type="domain" description="RNA polymerase sigma factor 70 region 4 type 2" evidence="8">
    <location>
        <begin position="105"/>
        <end position="156"/>
    </location>
</feature>
<keyword evidence="5 6" id="KW-0804">Transcription</keyword>
<evidence type="ECO:0000313" key="9">
    <source>
        <dbReference type="EMBL" id="MFC5590863.1"/>
    </source>
</evidence>
<evidence type="ECO:0000256" key="5">
    <source>
        <dbReference type="ARBA" id="ARBA00023163"/>
    </source>
</evidence>
<dbReference type="InterPro" id="IPR036388">
    <property type="entry name" value="WH-like_DNA-bd_sf"/>
</dbReference>
<dbReference type="Pfam" id="PF08281">
    <property type="entry name" value="Sigma70_r4_2"/>
    <property type="match status" value="1"/>
</dbReference>
<dbReference type="InterPro" id="IPR013325">
    <property type="entry name" value="RNA_pol_sigma_r2"/>
</dbReference>
<dbReference type="EMBL" id="JBHSNO010000011">
    <property type="protein sequence ID" value="MFC5590863.1"/>
    <property type="molecule type" value="Genomic_DNA"/>
</dbReference>
<dbReference type="RefSeq" id="WP_381437940.1">
    <property type="nucleotide sequence ID" value="NZ_JBHSNO010000011.1"/>
</dbReference>
<dbReference type="InterPro" id="IPR000838">
    <property type="entry name" value="RNA_pol_sigma70_ECF_CS"/>
</dbReference>
<dbReference type="InterPro" id="IPR013324">
    <property type="entry name" value="RNA_pol_sigma_r3/r4-like"/>
</dbReference>
<accession>A0ABW0TR81</accession>
<feature type="domain" description="RNA polymerase sigma-70 region 2" evidence="7">
    <location>
        <begin position="10"/>
        <end position="74"/>
    </location>
</feature>
<dbReference type="InterPro" id="IPR007627">
    <property type="entry name" value="RNA_pol_sigma70_r2"/>
</dbReference>
<dbReference type="SUPFAM" id="SSF88659">
    <property type="entry name" value="Sigma3 and sigma4 domains of RNA polymerase sigma factors"/>
    <property type="match status" value="1"/>
</dbReference>
<comment type="caution">
    <text evidence="9">The sequence shown here is derived from an EMBL/GenBank/DDBJ whole genome shotgun (WGS) entry which is preliminary data.</text>
</comment>
<evidence type="ECO:0000256" key="3">
    <source>
        <dbReference type="ARBA" id="ARBA00023082"/>
    </source>
</evidence>
<dbReference type="Gene3D" id="1.10.1740.10">
    <property type="match status" value="1"/>
</dbReference>
<protein>
    <recommendedName>
        <fullName evidence="6">RNA polymerase sigma factor</fullName>
    </recommendedName>
</protein>
<evidence type="ECO:0000256" key="6">
    <source>
        <dbReference type="RuleBase" id="RU000716"/>
    </source>
</evidence>
<keyword evidence="3 6" id="KW-0731">Sigma factor</keyword>
<keyword evidence="4 6" id="KW-0238">DNA-binding</keyword>
<keyword evidence="2 6" id="KW-0805">Transcription regulation</keyword>
<evidence type="ECO:0000259" key="7">
    <source>
        <dbReference type="Pfam" id="PF04542"/>
    </source>
</evidence>
<dbReference type="Pfam" id="PF04542">
    <property type="entry name" value="Sigma70_r2"/>
    <property type="match status" value="1"/>
</dbReference>
<evidence type="ECO:0000259" key="8">
    <source>
        <dbReference type="Pfam" id="PF08281"/>
    </source>
</evidence>
<keyword evidence="10" id="KW-1185">Reference proteome</keyword>
<name>A0ABW0TR81_9BACL</name>